<dbReference type="AlphaFoldDB" id="A0A7U3ZPJ6"/>
<dbReference type="PANTHER" id="PTHR22916:SF3">
    <property type="entry name" value="UDP-GLCNAC:BETAGAL BETA-1,3-N-ACETYLGLUCOSAMINYLTRANSFERASE-LIKE PROTEIN 1"/>
    <property type="match status" value="1"/>
</dbReference>
<keyword evidence="2" id="KW-0808">Transferase</keyword>
<proteinExistence type="predicted"/>
<dbReference type="KEGG" id="rsi:Runsl_4691"/>
<gene>
    <name evidence="2" type="ordered locus">Runsl_4691</name>
</gene>
<accession>A0A7U3ZPJ6</accession>
<dbReference type="GO" id="GO:0016758">
    <property type="term" value="F:hexosyltransferase activity"/>
    <property type="evidence" value="ECO:0007669"/>
    <property type="project" value="UniProtKB-ARBA"/>
</dbReference>
<dbReference type="InterPro" id="IPR029044">
    <property type="entry name" value="Nucleotide-diphossugar_trans"/>
</dbReference>
<reference evidence="2 3" key="2">
    <citation type="journal article" date="2012" name="Stand. Genomic Sci.">
        <title>Complete genome sequence of the aquatic bacterium Runella slithyformis type strain (LSU 4(T)).</title>
        <authorList>
            <person name="Copeland A."/>
            <person name="Zhang X."/>
            <person name="Misra M."/>
            <person name="Lapidus A."/>
            <person name="Nolan M."/>
            <person name="Lucas S."/>
            <person name="Deshpande S."/>
            <person name="Cheng J.F."/>
            <person name="Tapia R."/>
            <person name="Goodwin L.A."/>
            <person name="Pitluck S."/>
            <person name="Liolios K."/>
            <person name="Pagani I."/>
            <person name="Ivanova N."/>
            <person name="Mikhailova N."/>
            <person name="Pati A."/>
            <person name="Chen A."/>
            <person name="Palaniappan K."/>
            <person name="Land M."/>
            <person name="Hauser L."/>
            <person name="Pan C."/>
            <person name="Jeffries C.D."/>
            <person name="Detter J.C."/>
            <person name="Brambilla E.M."/>
            <person name="Rohde M."/>
            <person name="Djao O.D."/>
            <person name="Goker M."/>
            <person name="Sikorski J."/>
            <person name="Tindall B.J."/>
            <person name="Woyke T."/>
            <person name="Bristow J."/>
            <person name="Eisen J.A."/>
            <person name="Markowitz V."/>
            <person name="Hugenholtz P."/>
            <person name="Kyrpides N.C."/>
            <person name="Klenk H.P."/>
            <person name="Mavromatis K."/>
        </authorList>
    </citation>
    <scope>NUCLEOTIDE SEQUENCE [LARGE SCALE GENOMIC DNA]</scope>
    <source>
        <strain evidence="3">ATCC 29530 / DSM 19594 / LMG 11500 / NCIMB 11436 / LSU 4</strain>
    </source>
</reference>
<dbReference type="CDD" id="cd00761">
    <property type="entry name" value="Glyco_tranf_GTA_type"/>
    <property type="match status" value="1"/>
</dbReference>
<keyword evidence="3" id="KW-1185">Reference proteome</keyword>
<evidence type="ECO:0000259" key="1">
    <source>
        <dbReference type="Pfam" id="PF00535"/>
    </source>
</evidence>
<dbReference type="EMBL" id="CP002859">
    <property type="protein sequence ID" value="AEI51010.1"/>
    <property type="molecule type" value="Genomic_DNA"/>
</dbReference>
<protein>
    <submittedName>
        <fullName evidence="2">Glycosyl transferase family 2</fullName>
    </submittedName>
</protein>
<dbReference type="Pfam" id="PF00535">
    <property type="entry name" value="Glycos_transf_2"/>
    <property type="match status" value="1"/>
</dbReference>
<evidence type="ECO:0000313" key="3">
    <source>
        <dbReference type="Proteomes" id="UP000000493"/>
    </source>
</evidence>
<name>A0A7U3ZPJ6_RUNSL</name>
<organism evidence="2 3">
    <name type="scientific">Runella slithyformis (strain ATCC 29530 / DSM 19594 / LMG 11500 / NCIMB 11436 / LSU 4)</name>
    <dbReference type="NCBI Taxonomy" id="761193"/>
    <lineage>
        <taxon>Bacteria</taxon>
        <taxon>Pseudomonadati</taxon>
        <taxon>Bacteroidota</taxon>
        <taxon>Cytophagia</taxon>
        <taxon>Cytophagales</taxon>
        <taxon>Spirosomataceae</taxon>
        <taxon>Runella</taxon>
    </lineage>
</organism>
<evidence type="ECO:0000313" key="2">
    <source>
        <dbReference type="EMBL" id="AEI51010.1"/>
    </source>
</evidence>
<feature type="domain" description="Glycosyltransferase 2-like" evidence="1">
    <location>
        <begin position="3"/>
        <end position="168"/>
    </location>
</feature>
<dbReference type="PANTHER" id="PTHR22916">
    <property type="entry name" value="GLYCOSYLTRANSFERASE"/>
    <property type="match status" value="1"/>
</dbReference>
<reference evidence="3" key="1">
    <citation type="submission" date="2011-06" db="EMBL/GenBank/DDBJ databases">
        <title>The complete genome of chromosome of Runella slithyformis DSM 19594.</title>
        <authorList>
            <consortium name="US DOE Joint Genome Institute (JGI-PGF)"/>
            <person name="Lucas S."/>
            <person name="Han J."/>
            <person name="Lapidus A."/>
            <person name="Bruce D."/>
            <person name="Goodwin L."/>
            <person name="Pitluck S."/>
            <person name="Peters L."/>
            <person name="Kyrpides N."/>
            <person name="Mavromatis K."/>
            <person name="Ivanova N."/>
            <person name="Ovchinnikova G."/>
            <person name="Zhang X."/>
            <person name="Misra M."/>
            <person name="Detter J.C."/>
            <person name="Tapia R."/>
            <person name="Han C."/>
            <person name="Land M."/>
            <person name="Hauser L."/>
            <person name="Markowitz V."/>
            <person name="Cheng J.-F."/>
            <person name="Hugenholtz P."/>
            <person name="Woyke T."/>
            <person name="Wu D."/>
            <person name="Tindall B."/>
            <person name="Faehrich R."/>
            <person name="Brambilla E."/>
            <person name="Klenk H.-P."/>
            <person name="Eisen J.A."/>
        </authorList>
    </citation>
    <scope>NUCLEOTIDE SEQUENCE [LARGE SCALE GENOMIC DNA]</scope>
    <source>
        <strain evidence="3">ATCC 29530 / DSM 19594 / LMG 11500 / NCIMB 11436 / LSU 4</strain>
    </source>
</reference>
<dbReference type="SUPFAM" id="SSF53448">
    <property type="entry name" value="Nucleotide-diphospho-sugar transferases"/>
    <property type="match status" value="1"/>
</dbReference>
<sequence>MLSIVITYYNGEKFIDNCIDSIINSHKCSEKKIPFEIILMIDSMDDSLFISDYLTLRYNEYINKNLFIYTNEKNLGVSKSRNLGLSISKYRYFAIIDQDDYVLQNYFSIVESQLNDHYCVYLFNGYINYINDAKQIPFYFIKPKFSFKSLILKNTFIYTPGQLIFDSKYVSKNNLFIETSLKYKGCDDWAAYLNILLNTSGFKYKYIRSKVFVYCFHNLNFSNDSFEMINSSISVLDYFNNLTILNKGFRRYILFSYKMQNFYLLKDVYKASFFTLFKTCPSQFIWHYLLSFIYVDRVNRLVFNVRKFFFR</sequence>
<dbReference type="Gene3D" id="3.90.550.10">
    <property type="entry name" value="Spore Coat Polysaccharide Biosynthesis Protein SpsA, Chain A"/>
    <property type="match status" value="1"/>
</dbReference>
<dbReference type="RefSeq" id="WP_013930299.1">
    <property type="nucleotide sequence ID" value="NC_015703.1"/>
</dbReference>
<dbReference type="Proteomes" id="UP000000493">
    <property type="component" value="Chromosome"/>
</dbReference>
<dbReference type="InterPro" id="IPR001173">
    <property type="entry name" value="Glyco_trans_2-like"/>
</dbReference>